<comment type="caution">
    <text evidence="2">The sequence shown here is derived from an EMBL/GenBank/DDBJ whole genome shotgun (WGS) entry which is preliminary data.</text>
</comment>
<proteinExistence type="predicted"/>
<accession>A0A916P848</accession>
<feature type="region of interest" description="Disordered" evidence="1">
    <location>
        <begin position="100"/>
        <end position="126"/>
    </location>
</feature>
<evidence type="ECO:0000313" key="3">
    <source>
        <dbReference type="Proteomes" id="UP000039021"/>
    </source>
</evidence>
<reference evidence="3" key="1">
    <citation type="submission" date="2015-03" db="EMBL/GenBank/DDBJ databases">
        <authorList>
            <consortium name="Pathogen Informatics"/>
        </authorList>
    </citation>
    <scope>NUCLEOTIDE SEQUENCE [LARGE SCALE GENOMIC DNA]</scope>
    <source>
        <strain evidence="3">N09902308</strain>
    </source>
</reference>
<name>A0A916P848_MYCTX</name>
<sequence>MRTTSQCSEGQRATISPVASTCPCTMCPPSRLPSAAARSRFTRLPGRSSPRLDRFSVSAITSAVNWPSGNTSTTVRHTPLTAIESPWPASAVTIGPRMVSRAASTRASRPVTSPRSSTIPVNIAPG</sequence>
<evidence type="ECO:0000256" key="1">
    <source>
        <dbReference type="SAM" id="MobiDB-lite"/>
    </source>
</evidence>
<feature type="compositionally biased region" description="Polar residues" evidence="1">
    <location>
        <begin position="102"/>
        <end position="120"/>
    </location>
</feature>
<dbReference type="AlphaFoldDB" id="A0A916P848"/>
<organism evidence="2 3">
    <name type="scientific">Mycobacterium tuberculosis</name>
    <dbReference type="NCBI Taxonomy" id="1773"/>
    <lineage>
        <taxon>Bacteria</taxon>
        <taxon>Bacillati</taxon>
        <taxon>Actinomycetota</taxon>
        <taxon>Actinomycetes</taxon>
        <taxon>Mycobacteriales</taxon>
        <taxon>Mycobacteriaceae</taxon>
        <taxon>Mycobacterium</taxon>
        <taxon>Mycobacterium tuberculosis complex</taxon>
    </lineage>
</organism>
<dbReference type="EMBL" id="CSBK01001042">
    <property type="protein sequence ID" value="COY24865.1"/>
    <property type="molecule type" value="Genomic_DNA"/>
</dbReference>
<protein>
    <submittedName>
        <fullName evidence="2">Uncharacterized protein</fullName>
    </submittedName>
</protein>
<gene>
    <name evidence="2" type="ORF">ERS007739_02321</name>
</gene>
<evidence type="ECO:0000313" key="2">
    <source>
        <dbReference type="EMBL" id="COY24865.1"/>
    </source>
</evidence>
<dbReference type="Proteomes" id="UP000039021">
    <property type="component" value="Unassembled WGS sequence"/>
</dbReference>